<keyword evidence="3" id="KW-1185">Reference proteome</keyword>
<evidence type="ECO:0008006" key="4">
    <source>
        <dbReference type="Google" id="ProtNLM"/>
    </source>
</evidence>
<dbReference type="CDD" id="cd05157">
    <property type="entry name" value="ETNK_euk"/>
    <property type="match status" value="1"/>
</dbReference>
<evidence type="ECO:0000313" key="2">
    <source>
        <dbReference type="EMBL" id="KAK6145818.1"/>
    </source>
</evidence>
<comment type="caution">
    <text evidence="2">The sequence shown here is derived from an EMBL/GenBank/DDBJ whole genome shotgun (WGS) entry which is preliminary data.</text>
</comment>
<proteinExistence type="inferred from homology"/>
<dbReference type="Proteomes" id="UP001318860">
    <property type="component" value="Unassembled WGS sequence"/>
</dbReference>
<dbReference type="SUPFAM" id="SSF56112">
    <property type="entry name" value="Protein kinase-like (PK-like)"/>
    <property type="match status" value="1"/>
</dbReference>
<sequence>MAVKTNGFPEGTLPEELIKLLQSLASNWGDVIDFRTLKVVHLSGAMTNEIYRISWPTMMENVVRTVLVRIYGEGVELFFNRDEEIRTFECISIHGHGPKLLGQFREGRVEEFIHARTLSAADLRDPETSALIAKKMREFHNLDMPGPKNAILWNRLRKWLNEAKNLCSADHAKEYQLDRLDNEISLLEKAISGHHQEIGFCHNDLQYGNIMINDKNKTITIIDYEYASYNPVAYDIANHFCEMAADYHTDTPHILDYTKYPGLEERQGFIKQYLSSAGEEPSDTTIDQLADDIRKYTLANHIFWGLWGLISAYVNHIDFDYMEYARQRFEQYWLTKTEILNVHGEEEEYCPNGVNGFVEHSKLGNS</sequence>
<gene>
    <name evidence="2" type="ORF">DH2020_019687</name>
</gene>
<reference evidence="2 3" key="1">
    <citation type="journal article" date="2021" name="Comput. Struct. Biotechnol. J.">
        <title>De novo genome assembly of the potent medicinal plant Rehmannia glutinosa using nanopore technology.</title>
        <authorList>
            <person name="Ma L."/>
            <person name="Dong C."/>
            <person name="Song C."/>
            <person name="Wang X."/>
            <person name="Zheng X."/>
            <person name="Niu Y."/>
            <person name="Chen S."/>
            <person name="Feng W."/>
        </authorList>
    </citation>
    <scope>NUCLEOTIDE SEQUENCE [LARGE SCALE GENOMIC DNA]</scope>
    <source>
        <strain evidence="2">DH-2019</strain>
    </source>
</reference>
<dbReference type="PANTHER" id="PTHR22603:SF93">
    <property type="entry name" value="RE24176P"/>
    <property type="match status" value="1"/>
</dbReference>
<comment type="similarity">
    <text evidence="1">Belongs to the choline/ethanolamine kinase family.</text>
</comment>
<accession>A0ABR0WG49</accession>
<name>A0ABR0WG49_REHGL</name>
<dbReference type="PANTHER" id="PTHR22603">
    <property type="entry name" value="CHOLINE/ETHANOALAMINE KINASE"/>
    <property type="match status" value="1"/>
</dbReference>
<evidence type="ECO:0000256" key="1">
    <source>
        <dbReference type="ARBA" id="ARBA00038211"/>
    </source>
</evidence>
<organism evidence="2 3">
    <name type="scientific">Rehmannia glutinosa</name>
    <name type="common">Chinese foxglove</name>
    <dbReference type="NCBI Taxonomy" id="99300"/>
    <lineage>
        <taxon>Eukaryota</taxon>
        <taxon>Viridiplantae</taxon>
        <taxon>Streptophyta</taxon>
        <taxon>Embryophyta</taxon>
        <taxon>Tracheophyta</taxon>
        <taxon>Spermatophyta</taxon>
        <taxon>Magnoliopsida</taxon>
        <taxon>eudicotyledons</taxon>
        <taxon>Gunneridae</taxon>
        <taxon>Pentapetalae</taxon>
        <taxon>asterids</taxon>
        <taxon>lamiids</taxon>
        <taxon>Lamiales</taxon>
        <taxon>Orobanchaceae</taxon>
        <taxon>Rehmannieae</taxon>
        <taxon>Rehmannia</taxon>
    </lineage>
</organism>
<dbReference type="EMBL" id="JABTTQ020000011">
    <property type="protein sequence ID" value="KAK6145818.1"/>
    <property type="molecule type" value="Genomic_DNA"/>
</dbReference>
<dbReference type="Pfam" id="PF01633">
    <property type="entry name" value="Choline_kinase"/>
    <property type="match status" value="1"/>
</dbReference>
<dbReference type="InterPro" id="IPR011009">
    <property type="entry name" value="Kinase-like_dom_sf"/>
</dbReference>
<protein>
    <recommendedName>
        <fullName evidence="4">Choline kinase 1</fullName>
    </recommendedName>
</protein>
<dbReference type="Gene3D" id="3.90.1200.10">
    <property type="match status" value="1"/>
</dbReference>
<evidence type="ECO:0000313" key="3">
    <source>
        <dbReference type="Proteomes" id="UP001318860"/>
    </source>
</evidence>
<dbReference type="Gene3D" id="3.30.200.20">
    <property type="entry name" value="Phosphorylase Kinase, domain 1"/>
    <property type="match status" value="1"/>
</dbReference>